<evidence type="ECO:0000313" key="2">
    <source>
        <dbReference type="EMBL" id="KAL3816888.1"/>
    </source>
</evidence>
<dbReference type="SUPFAM" id="SSF48371">
    <property type="entry name" value="ARM repeat"/>
    <property type="match status" value="1"/>
</dbReference>
<feature type="region of interest" description="Disordered" evidence="1">
    <location>
        <begin position="96"/>
        <end position="115"/>
    </location>
</feature>
<name>A0ABD3RXG1_9STRA</name>
<organism evidence="2 3">
    <name type="scientific">Cyclostephanos tholiformis</name>
    <dbReference type="NCBI Taxonomy" id="382380"/>
    <lineage>
        <taxon>Eukaryota</taxon>
        <taxon>Sar</taxon>
        <taxon>Stramenopiles</taxon>
        <taxon>Ochrophyta</taxon>
        <taxon>Bacillariophyta</taxon>
        <taxon>Coscinodiscophyceae</taxon>
        <taxon>Thalassiosirophycidae</taxon>
        <taxon>Stephanodiscales</taxon>
        <taxon>Stephanodiscaceae</taxon>
        <taxon>Cyclostephanos</taxon>
    </lineage>
</organism>
<reference evidence="2 3" key="1">
    <citation type="submission" date="2024-10" db="EMBL/GenBank/DDBJ databases">
        <title>Updated reference genomes for cyclostephanoid diatoms.</title>
        <authorList>
            <person name="Roberts W.R."/>
            <person name="Alverson A.J."/>
        </authorList>
    </citation>
    <scope>NUCLEOTIDE SEQUENCE [LARGE SCALE GENOMIC DNA]</scope>
    <source>
        <strain evidence="2 3">AJA228-03</strain>
    </source>
</reference>
<dbReference type="InterPro" id="IPR011989">
    <property type="entry name" value="ARM-like"/>
</dbReference>
<keyword evidence="3" id="KW-1185">Reference proteome</keyword>
<dbReference type="Gene3D" id="1.25.10.10">
    <property type="entry name" value="Leucine-rich Repeat Variant"/>
    <property type="match status" value="1"/>
</dbReference>
<dbReference type="AlphaFoldDB" id="A0ABD3RXG1"/>
<evidence type="ECO:0000256" key="1">
    <source>
        <dbReference type="SAM" id="MobiDB-lite"/>
    </source>
</evidence>
<gene>
    <name evidence="2" type="ORF">ACHAXA_006964</name>
</gene>
<proteinExistence type="predicted"/>
<evidence type="ECO:0000313" key="3">
    <source>
        <dbReference type="Proteomes" id="UP001530377"/>
    </source>
</evidence>
<dbReference type="Proteomes" id="UP001530377">
    <property type="component" value="Unassembled WGS sequence"/>
</dbReference>
<feature type="region of interest" description="Disordered" evidence="1">
    <location>
        <begin position="478"/>
        <end position="519"/>
    </location>
</feature>
<dbReference type="InterPro" id="IPR016024">
    <property type="entry name" value="ARM-type_fold"/>
</dbReference>
<protein>
    <submittedName>
        <fullName evidence="2">Uncharacterized protein</fullName>
    </submittedName>
</protein>
<dbReference type="EMBL" id="JALLPB020000127">
    <property type="protein sequence ID" value="KAL3816888.1"/>
    <property type="molecule type" value="Genomic_DNA"/>
</dbReference>
<sequence>MSWTSFAMDRNIRRRANERYRSCEMDALRSTIWAMTNVIRGGKIVATTTNPSTTTTTTTFVYVSDDGMTRGGTMDRLLTPGDACSLLLGPPGTITPSVAFAPPPPPTTTTTLPTGVPKMTSWDDVAAETCWLLSYLTRDPSVVEYLCPPNDDHCDVLSALVARLSYATDAACRRLGVAVATAARGGNDIVNVNDDEVRAIGCLVPICRALRNVAYADDDGRYGNSILSAGWGGVTIAETTGSSLAKLVVLGTLGAGSDANAIAAEAASTAGACLCRALLPPSHHAARAGLERLLPALRDAFVGELSTFELRREVAWAIWSAVSSPPPPEDTCDDVPFVSRTEFLVGIVHPSPRDVANALTTMLSTLDSDAMEVSLLLIDALLRRLGGDGVVGIGGWFGSGDMTTLFEEVGLVDALWRVCDADSEEGTIAEMAAAILDDFYERDDVLDDEYYADASLRPSSSGGQYRFQIPPGNGIPSGGFDFGGATVDHNHPIPRGDQLPPSGRGRGRVLPSWMSLNDS</sequence>
<comment type="caution">
    <text evidence="2">The sequence shown here is derived from an EMBL/GenBank/DDBJ whole genome shotgun (WGS) entry which is preliminary data.</text>
</comment>
<accession>A0ABD3RXG1</accession>